<evidence type="ECO:0000256" key="2">
    <source>
        <dbReference type="ARBA" id="ARBA00006270"/>
    </source>
</evidence>
<dbReference type="GO" id="GO:0003924">
    <property type="term" value="F:GTPase activity"/>
    <property type="evidence" value="ECO:0007669"/>
    <property type="project" value="InterPro"/>
</dbReference>
<sequence length="622" mass="69355">MSNMQYDFIIKYIIIGDSGVGKVLSLFMRVFGSAEQQISTAVGCLSCLLLQFTDKRFQSVHDLTIGVEFGARFVNVEDKRIKLQIWDTAGQESFRSITRNYYRGAVGALLVYDITRRETFEHLLMWLEDARQHSTSKTTYMLIGNKCDLEGKRAVSYEEGESFARQRGLFFMETSAKTSANVEEAFVKIARDIHDKIKAGIIDVNNEANGIKVGGLIKPPNAVNLNPNNSGDRFQQLKQYKSNSQLRMSRDLPKTIVDSCHEQYRKIIKKTKEEWTVLAGIVAVWDKGQGGYGVQCISLGAGLKCLPQSKLSYNGELVHDSHAEILARRAFIRFLINELNLALTSESRYFSLDNELNVSNTEQEDSHPLFRLASDRISFHLYVSQAPCGDASTLSLAQIQSPDDAKLYKTAYINVKQNRYLADNESGAHSQTAAGSSVRVVNSDGFRRGRIDYESIGVLRTKPGRADSEPTLSMSCSDKIALWNIVGLQSALLSELIAPIYLSSIVIGDMFDYSSLARAFYGRCEGVQGYSLHRPIISKTTSTFEWSRSQLQLRSPDGNAVPSSTTMVWAKGFTTAEILVSGRKQGATKGTNGKYPSKTRYIVAKVGFVSYGEALILMYPFY</sequence>
<dbReference type="SUPFAM" id="SSF52540">
    <property type="entry name" value="P-loop containing nucleoside triphosphate hydrolases"/>
    <property type="match status" value="1"/>
</dbReference>
<accession>A0A9N8Z597</accession>
<dbReference type="Proteomes" id="UP000789739">
    <property type="component" value="Unassembled WGS sequence"/>
</dbReference>
<dbReference type="PANTHER" id="PTHR47979">
    <property type="entry name" value="DRAB11-RELATED"/>
    <property type="match status" value="1"/>
</dbReference>
<dbReference type="SMART" id="SM00175">
    <property type="entry name" value="RAB"/>
    <property type="match status" value="1"/>
</dbReference>
<gene>
    <name evidence="6" type="ORF">PBRASI_LOCUS1237</name>
</gene>
<keyword evidence="3" id="KW-0547">Nucleotide-binding</keyword>
<dbReference type="Gene3D" id="3.40.50.300">
    <property type="entry name" value="P-loop containing nucleotide triphosphate hydrolases"/>
    <property type="match status" value="1"/>
</dbReference>
<comment type="subcellular location">
    <subcellularLocation>
        <location evidence="1">Endomembrane system</location>
    </subcellularLocation>
</comment>
<dbReference type="SMART" id="SM00174">
    <property type="entry name" value="RHO"/>
    <property type="match status" value="1"/>
</dbReference>
<evidence type="ECO:0000256" key="4">
    <source>
        <dbReference type="ARBA" id="ARBA00023136"/>
    </source>
</evidence>
<dbReference type="PROSITE" id="PS50141">
    <property type="entry name" value="A_DEAMIN_EDITASE"/>
    <property type="match status" value="1"/>
</dbReference>
<feature type="domain" description="A to I editase" evidence="5">
    <location>
        <begin position="298"/>
        <end position="579"/>
    </location>
</feature>
<evidence type="ECO:0000313" key="7">
    <source>
        <dbReference type="Proteomes" id="UP000789739"/>
    </source>
</evidence>
<dbReference type="InterPro" id="IPR002466">
    <property type="entry name" value="A_deamin"/>
</dbReference>
<dbReference type="SMART" id="SM00176">
    <property type="entry name" value="RAN"/>
    <property type="match status" value="1"/>
</dbReference>
<dbReference type="EMBL" id="CAJVPI010000077">
    <property type="protein sequence ID" value="CAG8474326.1"/>
    <property type="molecule type" value="Genomic_DNA"/>
</dbReference>
<comment type="similarity">
    <text evidence="2">Belongs to the small GTPase superfamily. Rab family.</text>
</comment>
<evidence type="ECO:0000259" key="5">
    <source>
        <dbReference type="PROSITE" id="PS50141"/>
    </source>
</evidence>
<dbReference type="GO" id="GO:0004000">
    <property type="term" value="F:adenosine deaminase activity"/>
    <property type="evidence" value="ECO:0007669"/>
    <property type="project" value="InterPro"/>
</dbReference>
<dbReference type="NCBIfam" id="TIGR00231">
    <property type="entry name" value="small_GTP"/>
    <property type="match status" value="1"/>
</dbReference>
<evidence type="ECO:0000313" key="6">
    <source>
        <dbReference type="EMBL" id="CAG8474326.1"/>
    </source>
</evidence>
<organism evidence="6 7">
    <name type="scientific">Paraglomus brasilianum</name>
    <dbReference type="NCBI Taxonomy" id="144538"/>
    <lineage>
        <taxon>Eukaryota</taxon>
        <taxon>Fungi</taxon>
        <taxon>Fungi incertae sedis</taxon>
        <taxon>Mucoromycota</taxon>
        <taxon>Glomeromycotina</taxon>
        <taxon>Glomeromycetes</taxon>
        <taxon>Paraglomerales</taxon>
        <taxon>Paraglomeraceae</taxon>
        <taxon>Paraglomus</taxon>
    </lineage>
</organism>
<keyword evidence="4" id="KW-0472">Membrane</keyword>
<dbReference type="GO" id="GO:0005525">
    <property type="term" value="F:GTP binding"/>
    <property type="evidence" value="ECO:0007669"/>
    <property type="project" value="InterPro"/>
</dbReference>
<dbReference type="Pfam" id="PF00071">
    <property type="entry name" value="Ras"/>
    <property type="match status" value="1"/>
</dbReference>
<dbReference type="Pfam" id="PF02137">
    <property type="entry name" value="A_deamin"/>
    <property type="match status" value="1"/>
</dbReference>
<dbReference type="AlphaFoldDB" id="A0A9N8Z597"/>
<dbReference type="GO" id="GO:0006396">
    <property type="term" value="P:RNA processing"/>
    <property type="evidence" value="ECO:0007669"/>
    <property type="project" value="InterPro"/>
</dbReference>
<reference evidence="6" key="1">
    <citation type="submission" date="2021-06" db="EMBL/GenBank/DDBJ databases">
        <authorList>
            <person name="Kallberg Y."/>
            <person name="Tangrot J."/>
            <person name="Rosling A."/>
        </authorList>
    </citation>
    <scope>NUCLEOTIDE SEQUENCE</scope>
    <source>
        <strain evidence="6">BR232B</strain>
    </source>
</reference>
<dbReference type="InterPro" id="IPR001806">
    <property type="entry name" value="Small_GTPase"/>
</dbReference>
<proteinExistence type="inferred from homology"/>
<dbReference type="SMART" id="SM00173">
    <property type="entry name" value="RAS"/>
    <property type="match status" value="1"/>
</dbReference>
<dbReference type="SMART" id="SM00552">
    <property type="entry name" value="ADEAMc"/>
    <property type="match status" value="1"/>
</dbReference>
<dbReference type="InterPro" id="IPR050209">
    <property type="entry name" value="Rab_GTPases_membrane_traffic"/>
</dbReference>
<dbReference type="PROSITE" id="PS51421">
    <property type="entry name" value="RAS"/>
    <property type="match status" value="1"/>
</dbReference>
<evidence type="ECO:0000256" key="3">
    <source>
        <dbReference type="ARBA" id="ARBA00022741"/>
    </source>
</evidence>
<evidence type="ECO:0000256" key="1">
    <source>
        <dbReference type="ARBA" id="ARBA00004308"/>
    </source>
</evidence>
<dbReference type="PROSITE" id="PS51420">
    <property type="entry name" value="RHO"/>
    <property type="match status" value="1"/>
</dbReference>
<keyword evidence="7" id="KW-1185">Reference proteome</keyword>
<dbReference type="PROSITE" id="PS51419">
    <property type="entry name" value="RAB"/>
    <property type="match status" value="1"/>
</dbReference>
<dbReference type="PRINTS" id="PR00449">
    <property type="entry name" value="RASTRNSFRMNG"/>
</dbReference>
<dbReference type="GO" id="GO:0003723">
    <property type="term" value="F:RNA binding"/>
    <property type="evidence" value="ECO:0007669"/>
    <property type="project" value="InterPro"/>
</dbReference>
<comment type="caution">
    <text evidence="6">The sequence shown here is derived from an EMBL/GenBank/DDBJ whole genome shotgun (WGS) entry which is preliminary data.</text>
</comment>
<dbReference type="OrthoDB" id="10268011at2759"/>
<name>A0A9N8Z597_9GLOM</name>
<dbReference type="InterPro" id="IPR027417">
    <property type="entry name" value="P-loop_NTPase"/>
</dbReference>
<dbReference type="FunFam" id="3.40.50.300:FF:000586">
    <property type="entry name" value="Rab family GTPase"/>
    <property type="match status" value="1"/>
</dbReference>
<dbReference type="InterPro" id="IPR005225">
    <property type="entry name" value="Small_GTP-bd"/>
</dbReference>
<protein>
    <submittedName>
        <fullName evidence="6">6952_t:CDS:1</fullName>
    </submittedName>
</protein>
<dbReference type="GO" id="GO:0012505">
    <property type="term" value="C:endomembrane system"/>
    <property type="evidence" value="ECO:0007669"/>
    <property type="project" value="UniProtKB-SubCell"/>
</dbReference>